<dbReference type="Pfam" id="PF00117">
    <property type="entry name" value="GATase"/>
    <property type="match status" value="1"/>
</dbReference>
<dbReference type="Gene3D" id="3.40.50.880">
    <property type="match status" value="1"/>
</dbReference>
<accession>A0AB38XPQ3</accession>
<dbReference type="AlphaFoldDB" id="A0AB38XPQ3"/>
<evidence type="ECO:0000313" key="3">
    <source>
        <dbReference type="Proteomes" id="UP001211044"/>
    </source>
</evidence>
<keyword evidence="2" id="KW-0378">Hydrolase</keyword>
<dbReference type="GO" id="GO:0005829">
    <property type="term" value="C:cytosol"/>
    <property type="evidence" value="ECO:0007669"/>
    <property type="project" value="TreeGrafter"/>
</dbReference>
<reference evidence="2" key="1">
    <citation type="submission" date="2023-01" db="EMBL/GenBank/DDBJ databases">
        <title>Comparative Genomic Analysis of the Clinically-Derived Winkia Strain NY0527 Provides Evidence into the Taxonomic Reassignment of Winkia neuii and Characterizes Their Virulence Traits.</title>
        <authorList>
            <person name="Cai X."/>
            <person name="Peng Y."/>
            <person name="Li M."/>
            <person name="Qiu Y."/>
            <person name="Wang Y."/>
            <person name="Xu L."/>
            <person name="Hou Q."/>
        </authorList>
    </citation>
    <scope>NUCLEOTIDE SEQUENCE</scope>
    <source>
        <strain evidence="2">NY0527</strain>
    </source>
</reference>
<dbReference type="InterPro" id="IPR044992">
    <property type="entry name" value="ChyE-like"/>
</dbReference>
<dbReference type="RefSeq" id="WP_004806846.1">
    <property type="nucleotide sequence ID" value="NZ_CP116394.1"/>
</dbReference>
<sequence>MAEHVNDTPRSYSKPFLLAVCRPPGLIAEDEVAVIKEWGNMSDTELHQVSLLNPSEPNPATELELTKYSGVIITGSPFGYAHPQETKSAQHLLVEERVSALARRVVAEDFPTLGICFGLQTLARATGGMLVGGFAEDLQAPEIRLTDAGKADPLTGKLPAIFRSYTGHSDAVGQLPATATLLASGSFCHVQMVRWGKNVYGTQFHPEITTAGMHIRINSYGDTYYPAAQKSQVIARCNAADVKGANQVITEFANRFRCQLPA</sequence>
<name>A0AB38XPQ3_9ACTO</name>
<evidence type="ECO:0000259" key="1">
    <source>
        <dbReference type="Pfam" id="PF00117"/>
    </source>
</evidence>
<dbReference type="InterPro" id="IPR029062">
    <property type="entry name" value="Class_I_gatase-like"/>
</dbReference>
<dbReference type="InterPro" id="IPR017926">
    <property type="entry name" value="GATASE"/>
</dbReference>
<dbReference type="PANTHER" id="PTHR42695">
    <property type="entry name" value="GLUTAMINE AMIDOTRANSFERASE YLR126C-RELATED"/>
    <property type="match status" value="1"/>
</dbReference>
<dbReference type="PANTHER" id="PTHR42695:SF5">
    <property type="entry name" value="GLUTAMINE AMIDOTRANSFERASE YLR126C-RELATED"/>
    <property type="match status" value="1"/>
</dbReference>
<dbReference type="Proteomes" id="UP001211044">
    <property type="component" value="Chromosome"/>
</dbReference>
<gene>
    <name evidence="2" type="ORF">PIG85_00900</name>
</gene>
<protein>
    <submittedName>
        <fullName evidence="2">Gamma-glutamyl-gamma-aminobutyrate hydrolase family protein</fullName>
    </submittedName>
</protein>
<feature type="domain" description="Glutamine amidotransferase" evidence="1">
    <location>
        <begin position="52"/>
        <end position="210"/>
    </location>
</feature>
<evidence type="ECO:0000313" key="2">
    <source>
        <dbReference type="EMBL" id="WCE46235.1"/>
    </source>
</evidence>
<organism evidence="2 3">
    <name type="scientific">Winkia neuii subsp. anitrata</name>
    <dbReference type="NCBI Taxonomy" id="29318"/>
    <lineage>
        <taxon>Bacteria</taxon>
        <taxon>Bacillati</taxon>
        <taxon>Actinomycetota</taxon>
        <taxon>Actinomycetes</taxon>
        <taxon>Actinomycetales</taxon>
        <taxon>Actinomycetaceae</taxon>
        <taxon>Winkia</taxon>
    </lineage>
</organism>
<proteinExistence type="predicted"/>
<dbReference type="CDD" id="cd01741">
    <property type="entry name" value="GATase1_1"/>
    <property type="match status" value="1"/>
</dbReference>
<dbReference type="KEGG" id="wne:PIG85_00900"/>
<dbReference type="EMBL" id="CP116394">
    <property type="protein sequence ID" value="WCE46235.1"/>
    <property type="molecule type" value="Genomic_DNA"/>
</dbReference>
<dbReference type="GO" id="GO:0016787">
    <property type="term" value="F:hydrolase activity"/>
    <property type="evidence" value="ECO:0007669"/>
    <property type="project" value="UniProtKB-KW"/>
</dbReference>
<dbReference type="PROSITE" id="PS51273">
    <property type="entry name" value="GATASE_TYPE_1"/>
    <property type="match status" value="1"/>
</dbReference>
<dbReference type="SUPFAM" id="SSF52317">
    <property type="entry name" value="Class I glutamine amidotransferase-like"/>
    <property type="match status" value="1"/>
</dbReference>